<dbReference type="EMBL" id="BAABME010013815">
    <property type="protein sequence ID" value="GAA0186556.1"/>
    <property type="molecule type" value="Genomic_DNA"/>
</dbReference>
<gene>
    <name evidence="3" type="ORF">LIER_33844</name>
</gene>
<evidence type="ECO:0000256" key="2">
    <source>
        <dbReference type="SAM" id="MobiDB-lite"/>
    </source>
</evidence>
<dbReference type="AlphaFoldDB" id="A0AAV3S2Q0"/>
<feature type="compositionally biased region" description="Acidic residues" evidence="2">
    <location>
        <begin position="179"/>
        <end position="196"/>
    </location>
</feature>
<keyword evidence="4" id="KW-1185">Reference proteome</keyword>
<keyword evidence="1" id="KW-0175">Coiled coil</keyword>
<sequence>MLRAEVLGAMKIQSPTRLHQQFAHYQLRATEAAYSMSLQWEEAARANAEFERERSEFLKEKDKFKKAKSSIGTSMQMLREERESALARKDKTLKKIEDLLGYNEKLICDHVASEMKLKSQVEKAAFDSEKLNAEISETRSLLENCLVEKEKLNSQLVLDENSAASAVEDFKESNLFDNLPEDEEDLGAEEEEDDASEGSKDI</sequence>
<evidence type="ECO:0000256" key="1">
    <source>
        <dbReference type="SAM" id="Coils"/>
    </source>
</evidence>
<comment type="caution">
    <text evidence="3">The sequence shown here is derived from an EMBL/GenBank/DDBJ whole genome shotgun (WGS) entry which is preliminary data.</text>
</comment>
<accession>A0AAV3S2Q0</accession>
<reference evidence="3 4" key="1">
    <citation type="submission" date="2024-01" db="EMBL/GenBank/DDBJ databases">
        <title>The complete chloroplast genome sequence of Lithospermum erythrorhizon: insights into the phylogenetic relationship among Boraginaceae species and the maternal lineages of purple gromwells.</title>
        <authorList>
            <person name="Okada T."/>
            <person name="Watanabe K."/>
        </authorList>
    </citation>
    <scope>NUCLEOTIDE SEQUENCE [LARGE SCALE GENOMIC DNA]</scope>
</reference>
<evidence type="ECO:0000313" key="4">
    <source>
        <dbReference type="Proteomes" id="UP001454036"/>
    </source>
</evidence>
<protein>
    <submittedName>
        <fullName evidence="3">Uncharacterized protein</fullName>
    </submittedName>
</protein>
<feature type="coiled-coil region" evidence="1">
    <location>
        <begin position="47"/>
        <end position="95"/>
    </location>
</feature>
<organism evidence="3 4">
    <name type="scientific">Lithospermum erythrorhizon</name>
    <name type="common">Purple gromwell</name>
    <name type="synonym">Lithospermum officinale var. erythrorhizon</name>
    <dbReference type="NCBI Taxonomy" id="34254"/>
    <lineage>
        <taxon>Eukaryota</taxon>
        <taxon>Viridiplantae</taxon>
        <taxon>Streptophyta</taxon>
        <taxon>Embryophyta</taxon>
        <taxon>Tracheophyta</taxon>
        <taxon>Spermatophyta</taxon>
        <taxon>Magnoliopsida</taxon>
        <taxon>eudicotyledons</taxon>
        <taxon>Gunneridae</taxon>
        <taxon>Pentapetalae</taxon>
        <taxon>asterids</taxon>
        <taxon>lamiids</taxon>
        <taxon>Boraginales</taxon>
        <taxon>Boraginaceae</taxon>
        <taxon>Boraginoideae</taxon>
        <taxon>Lithospermeae</taxon>
        <taxon>Lithospermum</taxon>
    </lineage>
</organism>
<feature type="region of interest" description="Disordered" evidence="2">
    <location>
        <begin position="169"/>
        <end position="202"/>
    </location>
</feature>
<proteinExistence type="predicted"/>
<evidence type="ECO:0000313" key="3">
    <source>
        <dbReference type="EMBL" id="GAA0186556.1"/>
    </source>
</evidence>
<dbReference type="Proteomes" id="UP001454036">
    <property type="component" value="Unassembled WGS sequence"/>
</dbReference>
<name>A0AAV3S2Q0_LITER</name>